<dbReference type="GO" id="GO:0006351">
    <property type="term" value="P:DNA-templated transcription"/>
    <property type="evidence" value="ECO:0007669"/>
    <property type="project" value="TreeGrafter"/>
</dbReference>
<accession>A0A0X3TZY9</accession>
<dbReference type="InterPro" id="IPR036390">
    <property type="entry name" value="WH_DNA-bd_sf"/>
</dbReference>
<organism evidence="6 7">
    <name type="scientific">Ruegeria profundi</name>
    <dbReference type="NCBI Taxonomy" id="1685378"/>
    <lineage>
        <taxon>Bacteria</taxon>
        <taxon>Pseudomonadati</taxon>
        <taxon>Pseudomonadota</taxon>
        <taxon>Alphaproteobacteria</taxon>
        <taxon>Rhodobacterales</taxon>
        <taxon>Roseobacteraceae</taxon>
        <taxon>Ruegeria</taxon>
    </lineage>
</organism>
<proteinExistence type="inferred from homology"/>
<dbReference type="Gene3D" id="1.10.10.10">
    <property type="entry name" value="Winged helix-like DNA-binding domain superfamily/Winged helix DNA-binding domain"/>
    <property type="match status" value="1"/>
</dbReference>
<dbReference type="PANTHER" id="PTHR30537">
    <property type="entry name" value="HTH-TYPE TRANSCRIPTIONAL REGULATOR"/>
    <property type="match status" value="1"/>
</dbReference>
<evidence type="ECO:0000256" key="2">
    <source>
        <dbReference type="ARBA" id="ARBA00023015"/>
    </source>
</evidence>
<dbReference type="GO" id="GO:0043565">
    <property type="term" value="F:sequence-specific DNA binding"/>
    <property type="evidence" value="ECO:0007669"/>
    <property type="project" value="TreeGrafter"/>
</dbReference>
<dbReference type="Pfam" id="PF00126">
    <property type="entry name" value="HTH_1"/>
    <property type="match status" value="1"/>
</dbReference>
<dbReference type="FunFam" id="3.40.190.290:FF:000001">
    <property type="entry name" value="Transcriptional regulator, LysR family"/>
    <property type="match status" value="1"/>
</dbReference>
<dbReference type="SUPFAM" id="SSF53850">
    <property type="entry name" value="Periplasmic binding protein-like II"/>
    <property type="match status" value="1"/>
</dbReference>
<keyword evidence="4" id="KW-0804">Transcription</keyword>
<evidence type="ECO:0000256" key="4">
    <source>
        <dbReference type="ARBA" id="ARBA00023163"/>
    </source>
</evidence>
<dbReference type="CDD" id="cd08422">
    <property type="entry name" value="PBP2_CrgA_like"/>
    <property type="match status" value="1"/>
</dbReference>
<comment type="caution">
    <text evidence="6">The sequence shown here is derived from an EMBL/GenBank/DDBJ whole genome shotgun (WGS) entry which is preliminary data.</text>
</comment>
<dbReference type="InterPro" id="IPR036388">
    <property type="entry name" value="WH-like_DNA-bd_sf"/>
</dbReference>
<dbReference type="Proteomes" id="UP000053690">
    <property type="component" value="Unassembled WGS sequence"/>
</dbReference>
<protein>
    <submittedName>
        <fullName evidence="6">LysR family transcriptional regulator</fullName>
    </submittedName>
</protein>
<evidence type="ECO:0000313" key="6">
    <source>
        <dbReference type="EMBL" id="KUJ81202.1"/>
    </source>
</evidence>
<dbReference type="PANTHER" id="PTHR30537:SF5">
    <property type="entry name" value="HTH-TYPE TRANSCRIPTIONAL ACTIVATOR TTDR-RELATED"/>
    <property type="match status" value="1"/>
</dbReference>
<dbReference type="SUPFAM" id="SSF46785">
    <property type="entry name" value="Winged helix' DNA-binding domain"/>
    <property type="match status" value="1"/>
</dbReference>
<dbReference type="InterPro" id="IPR058163">
    <property type="entry name" value="LysR-type_TF_proteobact-type"/>
</dbReference>
<evidence type="ECO:0000259" key="5">
    <source>
        <dbReference type="PROSITE" id="PS50931"/>
    </source>
</evidence>
<dbReference type="InterPro" id="IPR005119">
    <property type="entry name" value="LysR_subst-bd"/>
</dbReference>
<dbReference type="Gene3D" id="3.40.190.290">
    <property type="match status" value="1"/>
</dbReference>
<sequence length="305" mass="33717">MEGMGDIPVVVAVAETQGFAAAARRLGVSKSAVSKRVTQIEKRLGAQLFHRSTRNVSLTEAGEHFYSHAVRSLDAAREAEDSVLALQDSPKGRLKVNVPMVFGRLHIAPLMSAFLRRYPGVTVDMVMDDRVIDLFADGFDLALRGGTLADSMLVARKIAPLRNVLAASPEYLERHGRPETISDLNGHNCLQYSYSRDFQEWVFQFGGKTKTFRPTGSYRVNNGDALREAILGGTGIGRLPTFTAGPDLVAGRLERVLPECPLPSQTLYAIYPERRHLPAKVRVFIDFILEHLGGDLPPWDRDFGE</sequence>
<dbReference type="FunFam" id="1.10.10.10:FF:000001">
    <property type="entry name" value="LysR family transcriptional regulator"/>
    <property type="match status" value="1"/>
</dbReference>
<dbReference type="PRINTS" id="PR00039">
    <property type="entry name" value="HTHLYSR"/>
</dbReference>
<comment type="similarity">
    <text evidence="1">Belongs to the LysR transcriptional regulatory family.</text>
</comment>
<reference evidence="7" key="1">
    <citation type="submission" date="2015-12" db="EMBL/GenBank/DDBJ databases">
        <authorList>
            <person name="Zhang G."/>
            <person name="Stingl U."/>
        </authorList>
    </citation>
    <scope>NUCLEOTIDE SEQUENCE [LARGE SCALE GENOMIC DNA]</scope>
    <source>
        <strain evidence="7">ZGT108</strain>
    </source>
</reference>
<dbReference type="STRING" id="1685378.AVO44_04895"/>
<evidence type="ECO:0000256" key="1">
    <source>
        <dbReference type="ARBA" id="ARBA00009437"/>
    </source>
</evidence>
<feature type="domain" description="HTH lysR-type" evidence="5">
    <location>
        <begin position="9"/>
        <end position="59"/>
    </location>
</feature>
<evidence type="ECO:0000313" key="7">
    <source>
        <dbReference type="Proteomes" id="UP000053690"/>
    </source>
</evidence>
<keyword evidence="7" id="KW-1185">Reference proteome</keyword>
<dbReference type="InterPro" id="IPR000847">
    <property type="entry name" value="LysR_HTH_N"/>
</dbReference>
<gene>
    <name evidence="6" type="ORF">AVO44_04895</name>
</gene>
<dbReference type="PROSITE" id="PS50931">
    <property type="entry name" value="HTH_LYSR"/>
    <property type="match status" value="1"/>
</dbReference>
<dbReference type="EMBL" id="LQBP01000002">
    <property type="protein sequence ID" value="KUJ81202.1"/>
    <property type="molecule type" value="Genomic_DNA"/>
</dbReference>
<dbReference type="GO" id="GO:0003700">
    <property type="term" value="F:DNA-binding transcription factor activity"/>
    <property type="evidence" value="ECO:0007669"/>
    <property type="project" value="InterPro"/>
</dbReference>
<name>A0A0X3TZY9_9RHOB</name>
<dbReference type="AlphaFoldDB" id="A0A0X3TZY9"/>
<keyword evidence="2" id="KW-0805">Transcription regulation</keyword>
<dbReference type="RefSeq" id="WP_068333405.1">
    <property type="nucleotide sequence ID" value="NZ_LQBP01000002.1"/>
</dbReference>
<keyword evidence="3" id="KW-0238">DNA-binding</keyword>
<evidence type="ECO:0000256" key="3">
    <source>
        <dbReference type="ARBA" id="ARBA00023125"/>
    </source>
</evidence>
<dbReference type="Pfam" id="PF03466">
    <property type="entry name" value="LysR_substrate"/>
    <property type="match status" value="1"/>
</dbReference>
<dbReference type="OrthoDB" id="9813056at2"/>